<dbReference type="InterPro" id="IPR011990">
    <property type="entry name" value="TPR-like_helical_dom_sf"/>
</dbReference>
<evidence type="ECO:0000256" key="1">
    <source>
        <dbReference type="ARBA" id="ARBA00022737"/>
    </source>
</evidence>
<dbReference type="Pfam" id="PF13181">
    <property type="entry name" value="TPR_8"/>
    <property type="match status" value="1"/>
</dbReference>
<dbReference type="InterPro" id="IPR051012">
    <property type="entry name" value="CellSynth/LPSAsmb/PSIAsmb"/>
</dbReference>
<dbReference type="InterPro" id="IPR019734">
    <property type="entry name" value="TPR_rpt"/>
</dbReference>
<name>A0A1H2U4F1_9BACI</name>
<dbReference type="Pfam" id="PF14559">
    <property type="entry name" value="TPR_19"/>
    <property type="match status" value="1"/>
</dbReference>
<dbReference type="OrthoDB" id="600613at2"/>
<dbReference type="Proteomes" id="UP000199488">
    <property type="component" value="Unassembled WGS sequence"/>
</dbReference>
<dbReference type="RefSeq" id="WP_091613413.1">
    <property type="nucleotide sequence ID" value="NZ_FNNC01000003.1"/>
</dbReference>
<feature type="repeat" description="TPR" evidence="3">
    <location>
        <begin position="18"/>
        <end position="51"/>
    </location>
</feature>
<evidence type="ECO:0000256" key="3">
    <source>
        <dbReference type="PROSITE-ProRule" id="PRU00339"/>
    </source>
</evidence>
<dbReference type="STRING" id="1122204.SAMN05421781_1569"/>
<reference evidence="4 5" key="1">
    <citation type="submission" date="2016-10" db="EMBL/GenBank/DDBJ databases">
        <authorList>
            <person name="de Groot N.N."/>
        </authorList>
    </citation>
    <scope>NUCLEOTIDE SEQUENCE [LARGE SCALE GENOMIC DNA]</scope>
    <source>
        <strain evidence="4 5">DSM 23126</strain>
    </source>
</reference>
<dbReference type="PANTHER" id="PTHR45586:SF1">
    <property type="entry name" value="LIPOPOLYSACCHARIDE ASSEMBLY PROTEIN B"/>
    <property type="match status" value="1"/>
</dbReference>
<evidence type="ECO:0000313" key="5">
    <source>
        <dbReference type="Proteomes" id="UP000199488"/>
    </source>
</evidence>
<accession>A0A1H2U4F1</accession>
<gene>
    <name evidence="4" type="ORF">SAMN05421781_1569</name>
</gene>
<dbReference type="SUPFAM" id="SSF48452">
    <property type="entry name" value="TPR-like"/>
    <property type="match status" value="1"/>
</dbReference>
<dbReference type="SMART" id="SM00028">
    <property type="entry name" value="TPR"/>
    <property type="match status" value="4"/>
</dbReference>
<dbReference type="PANTHER" id="PTHR45586">
    <property type="entry name" value="TPR REPEAT-CONTAINING PROTEIN PA4667"/>
    <property type="match status" value="1"/>
</dbReference>
<dbReference type="AlphaFoldDB" id="A0A1H2U4F1"/>
<dbReference type="Gene3D" id="1.25.40.10">
    <property type="entry name" value="Tetratricopeptide repeat domain"/>
    <property type="match status" value="2"/>
</dbReference>
<keyword evidence="1" id="KW-0677">Repeat</keyword>
<keyword evidence="2 3" id="KW-0802">TPR repeat</keyword>
<dbReference type="PROSITE" id="PS50005">
    <property type="entry name" value="TPR"/>
    <property type="match status" value="1"/>
</dbReference>
<proteinExistence type="predicted"/>
<sequence>MGSKQKNEDAIIPFLQSGEYFFQRGVVAYQKNHLKRAVLFLERAVELEPSKGLFQCQLAAIYTDMEWFDRSNDILDRVLKEIEPERSECYFFLANNYAFQGNFEKAAETAGYYMKIAPEGDFAEETKELLEMIKENEPGLLEHPGDMTIYEQAVEKADKGRVQEARELFEELLEQEPDYWAAYHQLAKLHQHRGDTEQAVKLLETVHQEGAYVPASCQLAALYESEGEHERSKEVMNVLTAILPLDRESLHWVSAVCTYLGYYEDACRYARLYHKRFVIERGSVAFYHGAALYLLGEKEQAAKWWKQNRQLDHPEVKELYREYEQNILTGQRVREMVQDDFQQ</sequence>
<dbReference type="EMBL" id="FNNC01000003">
    <property type="protein sequence ID" value="SDW51103.1"/>
    <property type="molecule type" value="Genomic_DNA"/>
</dbReference>
<protein>
    <submittedName>
        <fullName evidence="4">Tetratricopeptide repeat-containing protein</fullName>
    </submittedName>
</protein>
<organism evidence="4 5">
    <name type="scientific">Marinococcus luteus</name>
    <dbReference type="NCBI Taxonomy" id="1122204"/>
    <lineage>
        <taxon>Bacteria</taxon>
        <taxon>Bacillati</taxon>
        <taxon>Bacillota</taxon>
        <taxon>Bacilli</taxon>
        <taxon>Bacillales</taxon>
        <taxon>Bacillaceae</taxon>
        <taxon>Marinococcus</taxon>
    </lineage>
</organism>
<evidence type="ECO:0000256" key="2">
    <source>
        <dbReference type="ARBA" id="ARBA00022803"/>
    </source>
</evidence>
<evidence type="ECO:0000313" key="4">
    <source>
        <dbReference type="EMBL" id="SDW51103.1"/>
    </source>
</evidence>
<dbReference type="SUPFAM" id="SSF81901">
    <property type="entry name" value="HCP-like"/>
    <property type="match status" value="1"/>
</dbReference>
<keyword evidence="5" id="KW-1185">Reference proteome</keyword>